<keyword evidence="1" id="KW-0175">Coiled coil</keyword>
<dbReference type="InterPro" id="IPR011055">
    <property type="entry name" value="Dup_hybrid_motif"/>
</dbReference>
<dbReference type="PANTHER" id="PTHR21666:SF270">
    <property type="entry name" value="MUREIN HYDROLASE ACTIVATOR ENVC"/>
    <property type="match status" value="1"/>
</dbReference>
<proteinExistence type="predicted"/>
<reference evidence="3" key="1">
    <citation type="submission" date="2016-10" db="EMBL/GenBank/DDBJ databases">
        <authorList>
            <person name="de Groot N.N."/>
        </authorList>
    </citation>
    <scope>NUCLEOTIDE SEQUENCE</scope>
</reference>
<dbReference type="PANTHER" id="PTHR21666">
    <property type="entry name" value="PEPTIDASE-RELATED"/>
    <property type="match status" value="1"/>
</dbReference>
<dbReference type="Pfam" id="PF01551">
    <property type="entry name" value="Peptidase_M23"/>
    <property type="match status" value="1"/>
</dbReference>
<evidence type="ECO:0000259" key="2">
    <source>
        <dbReference type="Pfam" id="PF01551"/>
    </source>
</evidence>
<gene>
    <name evidence="3" type="ORF">MNB_SM-7-630</name>
</gene>
<dbReference type="InterPro" id="IPR016047">
    <property type="entry name" value="M23ase_b-sheet_dom"/>
</dbReference>
<dbReference type="Gene3D" id="2.70.70.10">
    <property type="entry name" value="Glucose Permease (Domain IIA)"/>
    <property type="match status" value="1"/>
</dbReference>
<feature type="domain" description="M23ase beta-sheet core" evidence="2">
    <location>
        <begin position="320"/>
        <end position="398"/>
    </location>
</feature>
<dbReference type="InterPro" id="IPR050570">
    <property type="entry name" value="Cell_wall_metabolism_enzyme"/>
</dbReference>
<dbReference type="GO" id="GO:0004222">
    <property type="term" value="F:metalloendopeptidase activity"/>
    <property type="evidence" value="ECO:0007669"/>
    <property type="project" value="TreeGrafter"/>
</dbReference>
<feature type="coiled-coil region" evidence="1">
    <location>
        <begin position="24"/>
        <end position="255"/>
    </location>
</feature>
<dbReference type="EMBL" id="FPHB01000019">
    <property type="protein sequence ID" value="SFV51833.1"/>
    <property type="molecule type" value="Genomic_DNA"/>
</dbReference>
<dbReference type="CDD" id="cd12797">
    <property type="entry name" value="M23_peptidase"/>
    <property type="match status" value="1"/>
</dbReference>
<name>A0A1W1BEB7_9ZZZZ</name>
<organism evidence="3">
    <name type="scientific">hydrothermal vent metagenome</name>
    <dbReference type="NCBI Taxonomy" id="652676"/>
    <lineage>
        <taxon>unclassified sequences</taxon>
        <taxon>metagenomes</taxon>
        <taxon>ecological metagenomes</taxon>
    </lineage>
</organism>
<evidence type="ECO:0000256" key="1">
    <source>
        <dbReference type="SAM" id="Coils"/>
    </source>
</evidence>
<protein>
    <submittedName>
        <fullName evidence="3">Membrane-bound metallopeptidase</fullName>
    </submittedName>
</protein>
<accession>A0A1W1BEB7</accession>
<sequence>MIRTLFLCFLLGSLLYASSVDRKIQKTSKELRSFSQNYRRLNKKMAQTAEAILRQKREIQAQQKEIAKLEAELKEKSSSYEISKKQLQTLLKRNSSLAKKADALEQELAFAIAKSVSLSIILGVENSQDIDSIIELEILKAKLKSYKKRIANLNADYIKTLSTIDLLSSQAKSLKRSIESIDKKRKRLLAIQKKNKEDLKKLKLAKASYKRSLKRLLKKQDELKRVLSRLNIIKIDEARRKKEQEERRRAFASKTIKTTNLPKVKQYGKSYASVKTKRYRGKKTIAPLKSYTITKKYGTYKDPIYGIKVFNESISLKPKKKGAKVRNIFNGKVIYADKTAMLDHVVIVEHANGLHTIYANLSKIAPYIKKGKRIKKGYVLGRVNDELVFEATQKSLHINPIELFKR</sequence>
<evidence type="ECO:0000313" key="3">
    <source>
        <dbReference type="EMBL" id="SFV51833.1"/>
    </source>
</evidence>
<dbReference type="AlphaFoldDB" id="A0A1W1BEB7"/>
<dbReference type="SUPFAM" id="SSF51261">
    <property type="entry name" value="Duplicated hybrid motif"/>
    <property type="match status" value="1"/>
</dbReference>